<accession>A0A367LPJ9</accession>
<keyword evidence="4" id="KW-1185">Reference proteome</keyword>
<gene>
    <name evidence="3" type="ORF">L249_2849</name>
</gene>
<dbReference type="PROSITE" id="PS50011">
    <property type="entry name" value="PROTEIN_KINASE_DOM"/>
    <property type="match status" value="1"/>
</dbReference>
<evidence type="ECO:0000313" key="4">
    <source>
        <dbReference type="Proteomes" id="UP000253664"/>
    </source>
</evidence>
<dbReference type="STRING" id="1330021.A0A367LPJ9"/>
<dbReference type="SUPFAM" id="SSF56112">
    <property type="entry name" value="Protein kinase-like (PK-like)"/>
    <property type="match status" value="1"/>
</dbReference>
<sequence>MSRDVVPRGRDEPKQRIDLPKRTDYMESLEPSSTKEILRSIENHGFYLEEDEMMGQSIEEMENNGTPFASAGGLRFCKDTVLDNLVSKDPFYTVTSSHFSSLYGLYRSIGAAPGDYTFRKSDPGADGESLLVQLWRKGSKVSFWGGSHRHHLTSVRGDNNLWRVPRVILVRLGLKPTDVTFEQGGFVDSCESSAIVDPRIVFTVTEGNATVFAFGTREVVTTAWRRMELPKSQDIEETVALMQSAKFGLNVAYIETAIPRRQHLVTVSLPSGGDTSFHTKMAPCSECNDEGLVGTSICPKCNGHGGPKTKCAILNTAHLSVLCTSTDTLLQGMLSEALQVSQFSREQKQWVGRPAISKREKGTKSKNGKTYPVQVQRTEEKRGGEEGRAEFIRAQPAFPPWWKAYHGRFPGRRHSIDNYHHSTHIYEKGEVFIDTDDDVVFDHSKIILRAANSEYFYAKTHQRIFSSPKIDVEACEVLRIHPHPNIVQYLGCIVRDGRITGLGFAKYSSTLSQILEDGTPFSIAHCLHGIEAGIRHMHNLGLVHNDLNPSNIMMDGDNPDYARRENDLYSLSKIRQAVLKNADEKV</sequence>
<evidence type="ECO:0000256" key="1">
    <source>
        <dbReference type="SAM" id="MobiDB-lite"/>
    </source>
</evidence>
<dbReference type="OrthoDB" id="4905726at2759"/>
<dbReference type="GO" id="GO:0005524">
    <property type="term" value="F:ATP binding"/>
    <property type="evidence" value="ECO:0007669"/>
    <property type="project" value="InterPro"/>
</dbReference>
<feature type="region of interest" description="Disordered" evidence="1">
    <location>
        <begin position="351"/>
        <end position="370"/>
    </location>
</feature>
<feature type="domain" description="Protein kinase" evidence="2">
    <location>
        <begin position="426"/>
        <end position="586"/>
    </location>
</feature>
<dbReference type="AlphaFoldDB" id="A0A367LPJ9"/>
<feature type="region of interest" description="Disordered" evidence="1">
    <location>
        <begin position="1"/>
        <end position="21"/>
    </location>
</feature>
<dbReference type="InterPro" id="IPR011009">
    <property type="entry name" value="Kinase-like_dom_sf"/>
</dbReference>
<proteinExistence type="predicted"/>
<comment type="caution">
    <text evidence="3">The sequence shown here is derived from an EMBL/GenBank/DDBJ whole genome shotgun (WGS) entry which is preliminary data.</text>
</comment>
<dbReference type="InterPro" id="IPR000719">
    <property type="entry name" value="Prot_kinase_dom"/>
</dbReference>
<evidence type="ECO:0000259" key="2">
    <source>
        <dbReference type="PROSITE" id="PS50011"/>
    </source>
</evidence>
<dbReference type="EMBL" id="LKCN02000001">
    <property type="protein sequence ID" value="RCI16356.1"/>
    <property type="molecule type" value="Genomic_DNA"/>
</dbReference>
<dbReference type="Gene3D" id="1.10.510.10">
    <property type="entry name" value="Transferase(Phosphotransferase) domain 1"/>
    <property type="match status" value="1"/>
</dbReference>
<organism evidence="3 4">
    <name type="scientific">Ophiocordyceps polyrhachis-furcata BCC 54312</name>
    <dbReference type="NCBI Taxonomy" id="1330021"/>
    <lineage>
        <taxon>Eukaryota</taxon>
        <taxon>Fungi</taxon>
        <taxon>Dikarya</taxon>
        <taxon>Ascomycota</taxon>
        <taxon>Pezizomycotina</taxon>
        <taxon>Sordariomycetes</taxon>
        <taxon>Hypocreomycetidae</taxon>
        <taxon>Hypocreales</taxon>
        <taxon>Ophiocordycipitaceae</taxon>
        <taxon>Ophiocordyceps</taxon>
    </lineage>
</organism>
<name>A0A367LPJ9_9HYPO</name>
<evidence type="ECO:0000313" key="3">
    <source>
        <dbReference type="EMBL" id="RCI16356.1"/>
    </source>
</evidence>
<dbReference type="Proteomes" id="UP000253664">
    <property type="component" value="Unassembled WGS sequence"/>
</dbReference>
<reference evidence="3 4" key="1">
    <citation type="journal article" date="2015" name="BMC Genomics">
        <title>Insights from the genome of Ophiocordyceps polyrhachis-furcata to pathogenicity and host specificity in insect fungi.</title>
        <authorList>
            <person name="Wichadakul D."/>
            <person name="Kobmoo N."/>
            <person name="Ingsriswang S."/>
            <person name="Tangphatsornruang S."/>
            <person name="Chantasingh D."/>
            <person name="Luangsa-ard J.J."/>
            <person name="Eurwilaichitr L."/>
        </authorList>
    </citation>
    <scope>NUCLEOTIDE SEQUENCE [LARGE SCALE GENOMIC DNA]</scope>
    <source>
        <strain evidence="3 4">BCC 54312</strain>
    </source>
</reference>
<protein>
    <recommendedName>
        <fullName evidence="2">Protein kinase domain-containing protein</fullName>
    </recommendedName>
</protein>
<dbReference type="GO" id="GO:0004672">
    <property type="term" value="F:protein kinase activity"/>
    <property type="evidence" value="ECO:0007669"/>
    <property type="project" value="InterPro"/>
</dbReference>